<dbReference type="OrthoDB" id="9806486at2"/>
<keyword evidence="7" id="KW-0175">Coiled coil</keyword>
<gene>
    <name evidence="10" type="ORF">SAMN05660866_02647</name>
</gene>
<keyword evidence="3 6" id="KW-0799">Topoisomerase</keyword>
<feature type="compositionally biased region" description="Acidic residues" evidence="8">
    <location>
        <begin position="854"/>
        <end position="872"/>
    </location>
</feature>
<name>A0A1T5D3D8_9FLAO</name>
<dbReference type="AlphaFoldDB" id="A0A1T5D3D8"/>
<dbReference type="Gene3D" id="3.90.199.10">
    <property type="entry name" value="Topoisomerase II, domain 5"/>
    <property type="match status" value="1"/>
</dbReference>
<keyword evidence="5 6" id="KW-0413">Isomerase</keyword>
<evidence type="ECO:0000313" key="10">
    <source>
        <dbReference type="EMBL" id="SKB66169.1"/>
    </source>
</evidence>
<comment type="catalytic activity">
    <reaction evidence="1 6">
        <text>ATP-dependent breakage, passage and rejoining of double-stranded DNA.</text>
        <dbReference type="EC" id="5.6.2.2"/>
    </reaction>
</comment>
<dbReference type="NCBIfam" id="NF009397">
    <property type="entry name" value="PRK12758.1"/>
    <property type="match status" value="1"/>
</dbReference>
<protein>
    <submittedName>
        <fullName evidence="10">Topoisomerase-4 subunit A</fullName>
    </submittedName>
</protein>
<dbReference type="SUPFAM" id="SSF56719">
    <property type="entry name" value="Type II DNA topoisomerase"/>
    <property type="match status" value="1"/>
</dbReference>
<evidence type="ECO:0000256" key="5">
    <source>
        <dbReference type="ARBA" id="ARBA00023235"/>
    </source>
</evidence>
<evidence type="ECO:0000256" key="6">
    <source>
        <dbReference type="PROSITE-ProRule" id="PRU01384"/>
    </source>
</evidence>
<dbReference type="InterPro" id="IPR013758">
    <property type="entry name" value="Topo_IIA_A/C_ab"/>
</dbReference>
<evidence type="ECO:0000256" key="1">
    <source>
        <dbReference type="ARBA" id="ARBA00000185"/>
    </source>
</evidence>
<dbReference type="InterPro" id="IPR002205">
    <property type="entry name" value="Topo_IIA_dom_A"/>
</dbReference>
<dbReference type="InterPro" id="IPR013760">
    <property type="entry name" value="Topo_IIA-like_dom_sf"/>
</dbReference>
<evidence type="ECO:0000256" key="3">
    <source>
        <dbReference type="ARBA" id="ARBA00023029"/>
    </source>
</evidence>
<keyword evidence="4 6" id="KW-0238">DNA-binding</keyword>
<dbReference type="Proteomes" id="UP000190339">
    <property type="component" value="Unassembled WGS sequence"/>
</dbReference>
<dbReference type="PANTHER" id="PTHR43493">
    <property type="entry name" value="DNA GYRASE/TOPOISOMERASE SUBUNIT A"/>
    <property type="match status" value="1"/>
</dbReference>
<accession>A0A1T5D3D8</accession>
<evidence type="ECO:0000259" key="9">
    <source>
        <dbReference type="PROSITE" id="PS52040"/>
    </source>
</evidence>
<evidence type="ECO:0000256" key="7">
    <source>
        <dbReference type="SAM" id="Coils"/>
    </source>
</evidence>
<dbReference type="GO" id="GO:0003677">
    <property type="term" value="F:DNA binding"/>
    <property type="evidence" value="ECO:0007669"/>
    <property type="project" value="UniProtKB-UniRule"/>
</dbReference>
<dbReference type="NCBIfam" id="NF007209">
    <property type="entry name" value="PRK09631.1"/>
    <property type="match status" value="1"/>
</dbReference>
<dbReference type="Gene3D" id="3.30.1360.40">
    <property type="match status" value="1"/>
</dbReference>
<reference evidence="11" key="1">
    <citation type="submission" date="2017-02" db="EMBL/GenBank/DDBJ databases">
        <authorList>
            <person name="Varghese N."/>
            <person name="Submissions S."/>
        </authorList>
    </citation>
    <scope>NUCLEOTIDE SEQUENCE [LARGE SCALE GENOMIC DNA]</scope>
    <source>
        <strain evidence="11">DSM 23546</strain>
    </source>
</reference>
<dbReference type="GO" id="GO:0006265">
    <property type="term" value="P:DNA topological change"/>
    <property type="evidence" value="ECO:0007669"/>
    <property type="project" value="UniProtKB-UniRule"/>
</dbReference>
<feature type="region of interest" description="Disordered" evidence="8">
    <location>
        <begin position="849"/>
        <end position="887"/>
    </location>
</feature>
<organism evidence="10 11">
    <name type="scientific">Maribacter arcticus</name>
    <dbReference type="NCBI Taxonomy" id="561365"/>
    <lineage>
        <taxon>Bacteria</taxon>
        <taxon>Pseudomonadati</taxon>
        <taxon>Bacteroidota</taxon>
        <taxon>Flavobacteriia</taxon>
        <taxon>Flavobacteriales</taxon>
        <taxon>Flavobacteriaceae</taxon>
        <taxon>Maribacter</taxon>
    </lineage>
</organism>
<dbReference type="GO" id="GO:0009330">
    <property type="term" value="C:DNA topoisomerase type II (double strand cut, ATP-hydrolyzing) complex"/>
    <property type="evidence" value="ECO:0007669"/>
    <property type="project" value="TreeGrafter"/>
</dbReference>
<evidence type="ECO:0000256" key="2">
    <source>
        <dbReference type="ARBA" id="ARBA00008263"/>
    </source>
</evidence>
<dbReference type="STRING" id="561365.SAMN05660866_02647"/>
<dbReference type="GO" id="GO:0005737">
    <property type="term" value="C:cytoplasm"/>
    <property type="evidence" value="ECO:0007669"/>
    <property type="project" value="TreeGrafter"/>
</dbReference>
<dbReference type="Pfam" id="PF00521">
    <property type="entry name" value="DNA_topoisoIV"/>
    <property type="match status" value="1"/>
</dbReference>
<sequence length="887" mass="100729">MEENDDLNEDINENLSEENNTNSDSSDALTRVSGMYKDWFLDYASYVILERAVPAIEDGFKPVQRRIMHSLKELDDGRYNKVANVVGHTMQYHPHGDASIADAMVQIGQKDLLIDTQGNWGNILTGDRAAASRYIEARLSKFALEVVFSPKITEWQSSYDGRKKEPVNLPVKFPLLLAQGAEGIAVGLSTKVLSHNFIELIDATIKHLKGQRFKIYPDFPTAGIIDITNYNDGLRGGKIRVRAKIAQLDKNTLVINEIPYGTNTSSLIDSILKANDKGKIKVKKIEDNTAADVEILIHLPSGISPDKTIDALYAFTACESSISPLGCIIEDNKPLFIGVTEMLKRSTDSTVELLKMELEIQLSELEEQWHFTSLERIFIENRIYRDIEDEETWEGVISAIDKGLAPFTKHLKRAVTEEDITRLTEIRIKRISKFDLDKAQQYLESLQERIAEVKNHLANLIEFAINYFKNLKETYGKDRGRLTEIRVFDDIEATKVAIRNTKLYVNKDEGFVGTSLKKDEYVTDCSDIDDIIVITNEGKMMVSKVDSKIFVGKGIIHVAVFKKKDKRTTYNLVYKDGKGGPTYIKRFNVTSITRDRIYDLIPGKPGSQVLYFSANPNGEAEVITVLLRQVGSIKKLKWDIDFTDVIIKGRASKGNIVTKYSVKRIELKEKGVSTLKPRKIWFDDVVRRLNVDGRGELLGEFKGDDLLLVINQKGVAKTFLPVLTSHFDDDMIVLEKWIPEKPISAIYWEGEKERFYVKRFVIENENREELFISEHPKSYLEIVSTDWRPLVEIEFPKPRGKEAKDNESIDIEDFISIKGIKALGNQFITEKVKNINLLDPLPYEPVVPEKAEDIEVVDEEAIESNDENDSEDSGNVLPPDDPKTLFD</sequence>
<dbReference type="PANTHER" id="PTHR43493:SF5">
    <property type="entry name" value="DNA GYRASE SUBUNIT A, CHLOROPLASTIC_MITOCHONDRIAL"/>
    <property type="match status" value="1"/>
</dbReference>
<keyword evidence="11" id="KW-1185">Reference proteome</keyword>
<dbReference type="Gene3D" id="1.10.268.10">
    <property type="entry name" value="Topoisomerase, domain 3"/>
    <property type="match status" value="1"/>
</dbReference>
<dbReference type="InterPro" id="IPR050220">
    <property type="entry name" value="Type_II_DNA_Topoisomerases"/>
</dbReference>
<dbReference type="PROSITE" id="PS52040">
    <property type="entry name" value="TOPO_IIA"/>
    <property type="match status" value="1"/>
</dbReference>
<dbReference type="GO" id="GO:0005524">
    <property type="term" value="F:ATP binding"/>
    <property type="evidence" value="ECO:0007669"/>
    <property type="project" value="InterPro"/>
</dbReference>
<feature type="active site" description="O-(5'-phospho-DNA)-tyrosine intermediate" evidence="6">
    <location>
        <position position="134"/>
    </location>
</feature>
<proteinExistence type="inferred from homology"/>
<dbReference type="GO" id="GO:0003918">
    <property type="term" value="F:DNA topoisomerase type II (double strand cut, ATP-hydrolyzing) activity"/>
    <property type="evidence" value="ECO:0007669"/>
    <property type="project" value="UniProtKB-EC"/>
</dbReference>
<evidence type="ECO:0000256" key="4">
    <source>
        <dbReference type="ARBA" id="ARBA00023125"/>
    </source>
</evidence>
<dbReference type="EMBL" id="FUYL01000008">
    <property type="protein sequence ID" value="SKB66169.1"/>
    <property type="molecule type" value="Genomic_DNA"/>
</dbReference>
<feature type="domain" description="Topo IIA-type catalytic" evidence="9">
    <location>
        <begin position="53"/>
        <end position="496"/>
    </location>
</feature>
<comment type="similarity">
    <text evidence="2">Belongs to the type II topoisomerase GyrA/ParC subunit family.</text>
</comment>
<evidence type="ECO:0000256" key="8">
    <source>
        <dbReference type="SAM" id="MobiDB-lite"/>
    </source>
</evidence>
<dbReference type="RefSeq" id="WP_079513087.1">
    <property type="nucleotide sequence ID" value="NZ_FUYL01000008.1"/>
</dbReference>
<dbReference type="InterPro" id="IPR013757">
    <property type="entry name" value="Topo_IIA_A_a_sf"/>
</dbReference>
<evidence type="ECO:0000313" key="11">
    <source>
        <dbReference type="Proteomes" id="UP000190339"/>
    </source>
</evidence>
<feature type="coiled-coil region" evidence="7">
    <location>
        <begin position="436"/>
        <end position="463"/>
    </location>
</feature>
<dbReference type="SMART" id="SM00434">
    <property type="entry name" value="TOP4c"/>
    <property type="match status" value="1"/>
</dbReference>